<gene>
    <name evidence="1" type="ORF">E4582_03410</name>
</gene>
<evidence type="ECO:0000313" key="2">
    <source>
        <dbReference type="Proteomes" id="UP000298681"/>
    </source>
</evidence>
<protein>
    <recommendedName>
        <fullName evidence="3">Outer membrane protein assembly factor BamE</fullName>
    </recommendedName>
</protein>
<keyword evidence="2" id="KW-1185">Reference proteome</keyword>
<dbReference type="RefSeq" id="WP_134673297.1">
    <property type="nucleotide sequence ID" value="NZ_CP039383.2"/>
</dbReference>
<sequence length="109" mass="12025">MQIRSIAAVSCLLLLMAGSASADVLLIERVQAQSQLALPTQGMRMAEVEARYGAPADRLDPRGGQKRDWPTINRWVYPGFTVYFERDRVVNAVLNKAASNEIGPKPAIR</sequence>
<organism evidence="1 2">
    <name type="scientific">Luteimonas yindakuii</name>
    <dbReference type="NCBI Taxonomy" id="2565782"/>
    <lineage>
        <taxon>Bacteria</taxon>
        <taxon>Pseudomonadati</taxon>
        <taxon>Pseudomonadota</taxon>
        <taxon>Gammaproteobacteria</taxon>
        <taxon>Lysobacterales</taxon>
        <taxon>Lysobacteraceae</taxon>
        <taxon>Luteimonas</taxon>
    </lineage>
</organism>
<comment type="caution">
    <text evidence="1">The sequence shown here is derived from an EMBL/GenBank/DDBJ whole genome shotgun (WGS) entry which is preliminary data.</text>
</comment>
<evidence type="ECO:0008006" key="3">
    <source>
        <dbReference type="Google" id="ProtNLM"/>
    </source>
</evidence>
<dbReference type="OrthoDB" id="7063662at2"/>
<proteinExistence type="predicted"/>
<reference evidence="1 2" key="1">
    <citation type="submission" date="2019-01" db="EMBL/GenBank/DDBJ databases">
        <authorList>
            <person name="Zhang S."/>
        </authorList>
    </citation>
    <scope>NUCLEOTIDE SEQUENCE [LARGE SCALE GENOMIC DNA]</scope>
    <source>
        <strain evidence="1 2">1626</strain>
    </source>
</reference>
<dbReference type="Proteomes" id="UP000298681">
    <property type="component" value="Unassembled WGS sequence"/>
</dbReference>
<dbReference type="EMBL" id="SPUH01000001">
    <property type="protein sequence ID" value="TKS53912.1"/>
    <property type="molecule type" value="Genomic_DNA"/>
</dbReference>
<evidence type="ECO:0000313" key="1">
    <source>
        <dbReference type="EMBL" id="TKS53912.1"/>
    </source>
</evidence>
<accession>A0A4Z1R309</accession>
<name>A0A4Z1R309_9GAMM</name>
<dbReference type="AlphaFoldDB" id="A0A4Z1R309"/>